<sequence>MNCIRCASIPSQPIQLPNRSLTYLVKAVPDVEIHGPIYIETMHVIPERHDCRAQHAPCRLVVISILGVQFNAVRSQPPKHTIRAGQQSVAHRLNMFGNADKRRIQDLKDLETRNDAGHCEGDEGS</sequence>
<reference evidence="1 2" key="1">
    <citation type="submission" date="2019-09" db="EMBL/GenBank/DDBJ databases">
        <title>The hologenome of the rock-dwelling lichen Lasallia pustulata.</title>
        <authorList>
            <person name="Greshake Tzovaras B."/>
            <person name="Segers F."/>
            <person name="Bicker A."/>
            <person name="Dal Grande F."/>
            <person name="Otte J."/>
            <person name="Hankeln T."/>
            <person name="Schmitt I."/>
            <person name="Ebersberger I."/>
        </authorList>
    </citation>
    <scope>NUCLEOTIDE SEQUENCE [LARGE SCALE GENOMIC DNA]</scope>
    <source>
        <strain evidence="1">A1-1</strain>
    </source>
</reference>
<dbReference type="Proteomes" id="UP000324767">
    <property type="component" value="Unassembled WGS sequence"/>
</dbReference>
<evidence type="ECO:0000313" key="2">
    <source>
        <dbReference type="Proteomes" id="UP000324767"/>
    </source>
</evidence>
<evidence type="ECO:0000313" key="1">
    <source>
        <dbReference type="EMBL" id="KAA6414710.1"/>
    </source>
</evidence>
<name>A0A5M8Q0D8_9LECA</name>
<comment type="caution">
    <text evidence="1">The sequence shown here is derived from an EMBL/GenBank/DDBJ whole genome shotgun (WGS) entry which is preliminary data.</text>
</comment>
<accession>A0A5M8Q0D8</accession>
<organism evidence="1 2">
    <name type="scientific">Lasallia pustulata</name>
    <dbReference type="NCBI Taxonomy" id="136370"/>
    <lineage>
        <taxon>Eukaryota</taxon>
        <taxon>Fungi</taxon>
        <taxon>Dikarya</taxon>
        <taxon>Ascomycota</taxon>
        <taxon>Pezizomycotina</taxon>
        <taxon>Lecanoromycetes</taxon>
        <taxon>OSLEUM clade</taxon>
        <taxon>Umbilicariomycetidae</taxon>
        <taxon>Umbilicariales</taxon>
        <taxon>Umbilicariaceae</taxon>
        <taxon>Lasallia</taxon>
    </lineage>
</organism>
<proteinExistence type="predicted"/>
<dbReference type="EMBL" id="VXIT01000002">
    <property type="protein sequence ID" value="KAA6414710.1"/>
    <property type="molecule type" value="Genomic_DNA"/>
</dbReference>
<gene>
    <name evidence="1" type="ORF">FRX48_01460</name>
</gene>
<dbReference type="AlphaFoldDB" id="A0A5M8Q0D8"/>
<protein>
    <submittedName>
        <fullName evidence="1">Uncharacterized protein</fullName>
    </submittedName>
</protein>